<gene>
    <name evidence="1" type="ORF">ACFPYN_17595</name>
</gene>
<keyword evidence="1" id="KW-0378">Hydrolase</keyword>
<name>A0ABW1LDD7_9BACL</name>
<dbReference type="SUPFAM" id="SSF53254">
    <property type="entry name" value="Phosphoglycerate mutase-like"/>
    <property type="match status" value="1"/>
</dbReference>
<accession>A0ABW1LDD7</accession>
<organism evidence="1 2">
    <name type="scientific">Paenisporosarcina macmurdoensis</name>
    <dbReference type="NCBI Taxonomy" id="212659"/>
    <lineage>
        <taxon>Bacteria</taxon>
        <taxon>Bacillati</taxon>
        <taxon>Bacillota</taxon>
        <taxon>Bacilli</taxon>
        <taxon>Bacillales</taxon>
        <taxon>Caryophanaceae</taxon>
        <taxon>Paenisporosarcina</taxon>
    </lineage>
</organism>
<dbReference type="InterPro" id="IPR029033">
    <property type="entry name" value="His_PPase_superfam"/>
</dbReference>
<dbReference type="SMART" id="SM00855">
    <property type="entry name" value="PGAM"/>
    <property type="match status" value="1"/>
</dbReference>
<reference evidence="2" key="1">
    <citation type="journal article" date="2019" name="Int. J. Syst. Evol. Microbiol.">
        <title>The Global Catalogue of Microorganisms (GCM) 10K type strain sequencing project: providing services to taxonomists for standard genome sequencing and annotation.</title>
        <authorList>
            <consortium name="The Broad Institute Genomics Platform"/>
            <consortium name="The Broad Institute Genome Sequencing Center for Infectious Disease"/>
            <person name="Wu L."/>
            <person name="Ma J."/>
        </authorList>
    </citation>
    <scope>NUCLEOTIDE SEQUENCE [LARGE SCALE GENOMIC DNA]</scope>
    <source>
        <strain evidence="2">CCUG 54527</strain>
    </source>
</reference>
<dbReference type="PANTHER" id="PTHR48100">
    <property type="entry name" value="BROAD-SPECIFICITY PHOSPHATASE YOR283W-RELATED"/>
    <property type="match status" value="1"/>
</dbReference>
<dbReference type="EMBL" id="JBHSRI010000038">
    <property type="protein sequence ID" value="MFC6041222.1"/>
    <property type="molecule type" value="Genomic_DNA"/>
</dbReference>
<dbReference type="Proteomes" id="UP001596170">
    <property type="component" value="Unassembled WGS sequence"/>
</dbReference>
<dbReference type="RefSeq" id="WP_377735956.1">
    <property type="nucleotide sequence ID" value="NZ_JBHSRI010000038.1"/>
</dbReference>
<dbReference type="Pfam" id="PF00300">
    <property type="entry name" value="His_Phos_1"/>
    <property type="match status" value="1"/>
</dbReference>
<protein>
    <submittedName>
        <fullName evidence="1">Histidine phosphatase family protein</fullName>
        <ecNumber evidence="1">3.1.3.-</ecNumber>
    </submittedName>
</protein>
<keyword evidence="2" id="KW-1185">Reference proteome</keyword>
<sequence>MELLLIRHGESEADVLGVHEGRADFPLTELGEKQARSMSTYIEQHYPPTIILSSPLIRAKRTANILQESIGCELIVGKELMEFNNGVLAGLSRKEAAIKHPFPKGGRPAHIPIQDGESDLEFRFRVDSIFHKVLVDYQDYERVAIVSHGGTISNLLKAFLKQPMNNEFIFTTGDTGIHLLEIKDNYRIIKFLNKQEHLHMIEEG</sequence>
<proteinExistence type="predicted"/>
<dbReference type="GO" id="GO:0016787">
    <property type="term" value="F:hydrolase activity"/>
    <property type="evidence" value="ECO:0007669"/>
    <property type="project" value="UniProtKB-KW"/>
</dbReference>
<evidence type="ECO:0000313" key="2">
    <source>
        <dbReference type="Proteomes" id="UP001596170"/>
    </source>
</evidence>
<comment type="caution">
    <text evidence="1">The sequence shown here is derived from an EMBL/GenBank/DDBJ whole genome shotgun (WGS) entry which is preliminary data.</text>
</comment>
<dbReference type="EC" id="3.1.3.-" evidence="1"/>
<dbReference type="InterPro" id="IPR013078">
    <property type="entry name" value="His_Pase_superF_clade-1"/>
</dbReference>
<dbReference type="CDD" id="cd07067">
    <property type="entry name" value="HP_PGM_like"/>
    <property type="match status" value="1"/>
</dbReference>
<dbReference type="PANTHER" id="PTHR48100:SF1">
    <property type="entry name" value="HISTIDINE PHOSPHATASE FAMILY PROTEIN-RELATED"/>
    <property type="match status" value="1"/>
</dbReference>
<evidence type="ECO:0000313" key="1">
    <source>
        <dbReference type="EMBL" id="MFC6041222.1"/>
    </source>
</evidence>
<dbReference type="InterPro" id="IPR050275">
    <property type="entry name" value="PGM_Phosphatase"/>
</dbReference>
<dbReference type="Gene3D" id="3.40.50.1240">
    <property type="entry name" value="Phosphoglycerate mutase-like"/>
    <property type="match status" value="1"/>
</dbReference>